<organism evidence="1 2">
    <name type="scientific">Ceratitis capitata</name>
    <name type="common">Mediterranean fruit fly</name>
    <name type="synonym">Tephritis capitata</name>
    <dbReference type="NCBI Taxonomy" id="7213"/>
    <lineage>
        <taxon>Eukaryota</taxon>
        <taxon>Metazoa</taxon>
        <taxon>Ecdysozoa</taxon>
        <taxon>Arthropoda</taxon>
        <taxon>Hexapoda</taxon>
        <taxon>Insecta</taxon>
        <taxon>Pterygota</taxon>
        <taxon>Neoptera</taxon>
        <taxon>Endopterygota</taxon>
        <taxon>Diptera</taxon>
        <taxon>Brachycera</taxon>
        <taxon>Muscomorpha</taxon>
        <taxon>Tephritoidea</taxon>
        <taxon>Tephritidae</taxon>
        <taxon>Ceratitis</taxon>
        <taxon>Ceratitis</taxon>
    </lineage>
</organism>
<protein>
    <submittedName>
        <fullName evidence="1">(Mediterranean fruit fly) hypothetical protein</fullName>
    </submittedName>
</protein>
<comment type="caution">
    <text evidence="1">The sequence shown here is derived from an EMBL/GenBank/DDBJ whole genome shotgun (WGS) entry which is preliminary data.</text>
</comment>
<dbReference type="Proteomes" id="UP000606786">
    <property type="component" value="Unassembled WGS sequence"/>
</dbReference>
<gene>
    <name evidence="1" type="ORF">CCAP1982_LOCUS4209</name>
</gene>
<name>A0A811UBP6_CERCA</name>
<dbReference type="OrthoDB" id="8251691at2759"/>
<evidence type="ECO:0000313" key="2">
    <source>
        <dbReference type="Proteomes" id="UP000606786"/>
    </source>
</evidence>
<proteinExistence type="predicted"/>
<sequence length="161" mass="17704">MDDSFFGFDTSVPFEEDGAGGQIAEPSEEEYDALNDETLGRPLMETGKKRMNQWLNLQTVLCPKSLNSAKGIHARYIEKFTDSDLELNLSGMKLDDVDLSFDDNESLSGVGGLRLDPSVWASNSFKTSALNENNENQRCDTDSVFEFGEASASKGGTFHSI</sequence>
<evidence type="ECO:0000313" key="1">
    <source>
        <dbReference type="EMBL" id="CAD6995496.1"/>
    </source>
</evidence>
<keyword evidence="2" id="KW-1185">Reference proteome</keyword>
<dbReference type="AlphaFoldDB" id="A0A811UBP6"/>
<dbReference type="EMBL" id="CAJHJT010000001">
    <property type="protein sequence ID" value="CAD6995496.1"/>
    <property type="molecule type" value="Genomic_DNA"/>
</dbReference>
<reference evidence="1" key="1">
    <citation type="submission" date="2020-11" db="EMBL/GenBank/DDBJ databases">
        <authorList>
            <person name="Whitehead M."/>
        </authorList>
    </citation>
    <scope>NUCLEOTIDE SEQUENCE</scope>
    <source>
        <strain evidence="1">EGII</strain>
    </source>
</reference>
<accession>A0A811UBP6</accession>